<sequence length="300" mass="33751">MNLISSNITLTFTVYGPPGPLSYMLATLLFLIYLFSICANMFLALVIYLESSLHKPMYVFLFNLAVNGVIGSSSVCPKIMVHLFSGVQESSYYGCLIQVFFVNFYGISAYVILAVMAYDRYVSICKPLLYHAIMTPAKVKQLLLVTYSFPIFSLSAQVYLTSRLPLCRHTITKLFCDNLAIVNLSCVKSNLDNIFGIFIVLSLAVLPLICVVISYIQILKVSWKTSRDAQQKALSTCTPHLAVFINFSLATLFSVIYNRASMYISSEVNIFMSLHFILIPPVLHPVIYGIRTKEIRRCIM</sequence>
<comment type="similarity">
    <text evidence="13">Belongs to the G-protein coupled receptor 1 family.</text>
</comment>
<evidence type="ECO:0000313" key="16">
    <source>
        <dbReference type="Ensembl" id="ENSPKIP00000031349.1"/>
    </source>
</evidence>
<evidence type="ECO:0000313" key="17">
    <source>
        <dbReference type="Proteomes" id="UP000261540"/>
    </source>
</evidence>
<keyword evidence="11" id="KW-0325">Glycoprotein</keyword>
<evidence type="ECO:0000256" key="9">
    <source>
        <dbReference type="ARBA" id="ARBA00023157"/>
    </source>
</evidence>
<dbReference type="FunFam" id="1.20.1070.10:FF:000024">
    <property type="entry name" value="Olfactory receptor"/>
    <property type="match status" value="1"/>
</dbReference>
<keyword evidence="4 13" id="KW-0812">Transmembrane</keyword>
<evidence type="ECO:0000256" key="14">
    <source>
        <dbReference type="RuleBase" id="RU363047"/>
    </source>
</evidence>
<feature type="transmembrane region" description="Helical" evidence="14">
    <location>
        <begin position="139"/>
        <end position="160"/>
    </location>
</feature>
<evidence type="ECO:0000256" key="12">
    <source>
        <dbReference type="ARBA" id="ARBA00023224"/>
    </source>
</evidence>
<evidence type="ECO:0000256" key="4">
    <source>
        <dbReference type="ARBA" id="ARBA00022692"/>
    </source>
</evidence>
<dbReference type="InterPro" id="IPR000725">
    <property type="entry name" value="Olfact_rcpt"/>
</dbReference>
<reference evidence="16" key="2">
    <citation type="submission" date="2025-09" db="UniProtKB">
        <authorList>
            <consortium name="Ensembl"/>
        </authorList>
    </citation>
    <scope>IDENTIFICATION</scope>
</reference>
<dbReference type="InterPro" id="IPR017452">
    <property type="entry name" value="GPCR_Rhodpsn_7TM"/>
</dbReference>
<keyword evidence="12 13" id="KW-0807">Transducer</keyword>
<dbReference type="PRINTS" id="PR00237">
    <property type="entry name" value="GPCRRHODOPSN"/>
</dbReference>
<dbReference type="AlphaFoldDB" id="A0A3B3SKS2"/>
<keyword evidence="17" id="KW-1185">Reference proteome</keyword>
<proteinExistence type="inferred from homology"/>
<evidence type="ECO:0000256" key="8">
    <source>
        <dbReference type="ARBA" id="ARBA00023136"/>
    </source>
</evidence>
<keyword evidence="9" id="KW-1015">Disulfide bond</keyword>
<protein>
    <recommendedName>
        <fullName evidence="14">Olfactory receptor</fullName>
    </recommendedName>
</protein>
<evidence type="ECO:0000256" key="10">
    <source>
        <dbReference type="ARBA" id="ARBA00023170"/>
    </source>
</evidence>
<dbReference type="PROSITE" id="PS50262">
    <property type="entry name" value="G_PROTEIN_RECEP_F1_2"/>
    <property type="match status" value="1"/>
</dbReference>
<dbReference type="GeneTree" id="ENSGT00940000167612"/>
<dbReference type="PANTHER" id="PTHR26451">
    <property type="entry name" value="G_PROTEIN_RECEP_F1_2 DOMAIN-CONTAINING PROTEIN"/>
    <property type="match status" value="1"/>
</dbReference>
<keyword evidence="10 13" id="KW-0675">Receptor</keyword>
<reference evidence="16" key="1">
    <citation type="submission" date="2025-08" db="UniProtKB">
        <authorList>
            <consortium name="Ensembl"/>
        </authorList>
    </citation>
    <scope>IDENTIFICATION</scope>
</reference>
<dbReference type="Ensembl" id="ENSPKIT00000012193.1">
    <property type="protein sequence ID" value="ENSPKIP00000031349.1"/>
    <property type="gene ID" value="ENSPKIG00000011867.1"/>
</dbReference>
<evidence type="ECO:0000256" key="3">
    <source>
        <dbReference type="ARBA" id="ARBA00022606"/>
    </source>
</evidence>
<dbReference type="GO" id="GO:0004930">
    <property type="term" value="F:G protein-coupled receptor activity"/>
    <property type="evidence" value="ECO:0007669"/>
    <property type="project" value="UniProtKB-KW"/>
</dbReference>
<feature type="domain" description="G-protein coupled receptors family 1 profile" evidence="15">
    <location>
        <begin position="39"/>
        <end position="288"/>
    </location>
</feature>
<dbReference type="Pfam" id="PF13853">
    <property type="entry name" value="7tm_4"/>
    <property type="match status" value="1"/>
</dbReference>
<keyword evidence="5 14" id="KW-0552">Olfaction</keyword>
<evidence type="ECO:0000256" key="11">
    <source>
        <dbReference type="ARBA" id="ARBA00023180"/>
    </source>
</evidence>
<dbReference type="GO" id="GO:0004984">
    <property type="term" value="F:olfactory receptor activity"/>
    <property type="evidence" value="ECO:0007669"/>
    <property type="project" value="InterPro"/>
</dbReference>
<feature type="transmembrane region" description="Helical" evidence="14">
    <location>
        <begin position="194"/>
        <end position="216"/>
    </location>
</feature>
<evidence type="ECO:0000256" key="2">
    <source>
        <dbReference type="ARBA" id="ARBA00022475"/>
    </source>
</evidence>
<evidence type="ECO:0000256" key="5">
    <source>
        <dbReference type="ARBA" id="ARBA00022725"/>
    </source>
</evidence>
<dbReference type="Gene3D" id="1.20.1070.10">
    <property type="entry name" value="Rhodopsin 7-helix transmembrane proteins"/>
    <property type="match status" value="1"/>
</dbReference>
<accession>A0A3B3SKS2</accession>
<feature type="transmembrane region" description="Helical" evidence="14">
    <location>
        <begin position="20"/>
        <end position="48"/>
    </location>
</feature>
<feature type="transmembrane region" description="Helical" evidence="14">
    <location>
        <begin position="96"/>
        <end position="118"/>
    </location>
</feature>
<keyword evidence="7 13" id="KW-0297">G-protein coupled receptor</keyword>
<name>A0A3B3SKS2_9TELE</name>
<dbReference type="PRINTS" id="PR00245">
    <property type="entry name" value="OLFACTORYR"/>
</dbReference>
<keyword evidence="8 14" id="KW-0472">Membrane</keyword>
<dbReference type="Proteomes" id="UP000261540">
    <property type="component" value="Unplaced"/>
</dbReference>
<dbReference type="GO" id="GO:0005549">
    <property type="term" value="F:odorant binding"/>
    <property type="evidence" value="ECO:0007669"/>
    <property type="project" value="TreeGrafter"/>
</dbReference>
<evidence type="ECO:0000256" key="1">
    <source>
        <dbReference type="ARBA" id="ARBA00004651"/>
    </source>
</evidence>
<feature type="transmembrane region" description="Helical" evidence="14">
    <location>
        <begin position="270"/>
        <end position="290"/>
    </location>
</feature>
<dbReference type="GO" id="GO:0005886">
    <property type="term" value="C:plasma membrane"/>
    <property type="evidence" value="ECO:0007669"/>
    <property type="project" value="UniProtKB-SubCell"/>
</dbReference>
<dbReference type="InterPro" id="IPR052921">
    <property type="entry name" value="GPCR1_Superfamily_Member"/>
</dbReference>
<comment type="subcellular location">
    <subcellularLocation>
        <location evidence="1 14">Cell membrane</location>
        <topology evidence="1 14">Multi-pass membrane protein</topology>
    </subcellularLocation>
</comment>
<evidence type="ECO:0000256" key="6">
    <source>
        <dbReference type="ARBA" id="ARBA00022989"/>
    </source>
</evidence>
<keyword evidence="2 14" id="KW-1003">Cell membrane</keyword>
<dbReference type="PROSITE" id="PS00237">
    <property type="entry name" value="G_PROTEIN_RECEP_F1_1"/>
    <property type="match status" value="1"/>
</dbReference>
<dbReference type="InterPro" id="IPR000276">
    <property type="entry name" value="GPCR_Rhodpsn"/>
</dbReference>
<evidence type="ECO:0000259" key="15">
    <source>
        <dbReference type="PROSITE" id="PS50262"/>
    </source>
</evidence>
<feature type="transmembrane region" description="Helical" evidence="14">
    <location>
        <begin position="237"/>
        <end position="258"/>
    </location>
</feature>
<dbReference type="SUPFAM" id="SSF81321">
    <property type="entry name" value="Family A G protein-coupled receptor-like"/>
    <property type="match status" value="1"/>
</dbReference>
<dbReference type="PANTHER" id="PTHR26451:SF345">
    <property type="entry name" value="OLFACTORY RECEPTOR"/>
    <property type="match status" value="1"/>
</dbReference>
<evidence type="ECO:0000256" key="13">
    <source>
        <dbReference type="RuleBase" id="RU000688"/>
    </source>
</evidence>
<organism evidence="16 17">
    <name type="scientific">Paramormyrops kingsleyae</name>
    <dbReference type="NCBI Taxonomy" id="1676925"/>
    <lineage>
        <taxon>Eukaryota</taxon>
        <taxon>Metazoa</taxon>
        <taxon>Chordata</taxon>
        <taxon>Craniata</taxon>
        <taxon>Vertebrata</taxon>
        <taxon>Euteleostomi</taxon>
        <taxon>Actinopterygii</taxon>
        <taxon>Neopterygii</taxon>
        <taxon>Teleostei</taxon>
        <taxon>Osteoglossocephala</taxon>
        <taxon>Osteoglossomorpha</taxon>
        <taxon>Osteoglossiformes</taxon>
        <taxon>Mormyridae</taxon>
        <taxon>Paramormyrops</taxon>
    </lineage>
</organism>
<feature type="transmembrane region" description="Helical" evidence="14">
    <location>
        <begin position="60"/>
        <end position="84"/>
    </location>
</feature>
<keyword evidence="3 14" id="KW-0716">Sensory transduction</keyword>
<keyword evidence="6 14" id="KW-1133">Transmembrane helix</keyword>
<dbReference type="STRING" id="1676925.ENSPKIP00000031349"/>
<evidence type="ECO:0000256" key="7">
    <source>
        <dbReference type="ARBA" id="ARBA00023040"/>
    </source>
</evidence>